<feature type="compositionally biased region" description="Basic residues" evidence="1">
    <location>
        <begin position="108"/>
        <end position="130"/>
    </location>
</feature>
<name>A0A2S4PLZ9_9PEZI</name>
<evidence type="ECO:0000256" key="1">
    <source>
        <dbReference type="SAM" id="MobiDB-lite"/>
    </source>
</evidence>
<proteinExistence type="predicted"/>
<dbReference type="Proteomes" id="UP000237438">
    <property type="component" value="Unassembled WGS sequence"/>
</dbReference>
<evidence type="ECO:0000313" key="2">
    <source>
        <dbReference type="EMBL" id="POS83066.1"/>
    </source>
</evidence>
<comment type="caution">
    <text evidence="2">The sequence shown here is derived from an EMBL/GenBank/DDBJ whole genome shotgun (WGS) entry which is preliminary data.</text>
</comment>
<feature type="region of interest" description="Disordered" evidence="1">
    <location>
        <begin position="99"/>
        <end position="161"/>
    </location>
</feature>
<feature type="region of interest" description="Disordered" evidence="1">
    <location>
        <begin position="36"/>
        <end position="86"/>
    </location>
</feature>
<dbReference type="EMBL" id="PEDP01001924">
    <property type="protein sequence ID" value="POS83066.1"/>
    <property type="molecule type" value="Genomic_DNA"/>
</dbReference>
<evidence type="ECO:0000313" key="3">
    <source>
        <dbReference type="Proteomes" id="UP000237438"/>
    </source>
</evidence>
<dbReference type="OrthoDB" id="5366332at2759"/>
<accession>A0A2S4PLZ9</accession>
<protein>
    <submittedName>
        <fullName evidence="2">Uncharacterized protein</fullName>
    </submittedName>
</protein>
<dbReference type="AlphaFoldDB" id="A0A2S4PLZ9"/>
<reference evidence="2 3" key="1">
    <citation type="submission" date="2017-10" db="EMBL/GenBank/DDBJ databases">
        <title>Development of genomic resources for the powdery mildew, Erysiphe pulchra.</title>
        <authorList>
            <person name="Wadl P.A."/>
            <person name="Mack B.M."/>
            <person name="Moore G."/>
            <person name="Beltz S.B."/>
        </authorList>
    </citation>
    <scope>NUCLEOTIDE SEQUENCE [LARGE SCALE GENOMIC DNA]</scope>
    <source>
        <strain evidence="2">Cflorida</strain>
    </source>
</reference>
<gene>
    <name evidence="2" type="ORF">EPUL_006646</name>
</gene>
<feature type="region of interest" description="Disordered" evidence="1">
    <location>
        <begin position="1"/>
        <end position="22"/>
    </location>
</feature>
<sequence length="315" mass="36658">MASKEVTSRLSPTTQWIERPMSRFSANSETATFYSALDTPLSPNLSSNSVVSPDFMNSDPHIRKKKSRKDKHAQKSGPPELLRQDSGYAAYTSSALLSLETPSPKLRQNAKRSSKTQVLRKNRRSPRKRSSLPQLRHSQPYIDSFQTRSHRQRSSFNDARPNHLRERRFFSELSDFTQNKHNYDRSLCEENEYFANSQPSFPPTINYWTSDDSRRLEYAAIDAASKGVRGFLVRIVPDFILPPQIRRTKFWGHKGEGKQREGSVRRYRLTLPEESDERWTKKSERKYSGSWNKDMRINRPGILKRWSAGLKINRC</sequence>
<organism evidence="2 3">
    <name type="scientific">Erysiphe pulchra</name>
    <dbReference type="NCBI Taxonomy" id="225359"/>
    <lineage>
        <taxon>Eukaryota</taxon>
        <taxon>Fungi</taxon>
        <taxon>Dikarya</taxon>
        <taxon>Ascomycota</taxon>
        <taxon>Pezizomycotina</taxon>
        <taxon>Leotiomycetes</taxon>
        <taxon>Erysiphales</taxon>
        <taxon>Erysiphaceae</taxon>
        <taxon>Erysiphe</taxon>
    </lineage>
</organism>
<feature type="compositionally biased region" description="Basic residues" evidence="1">
    <location>
        <begin position="62"/>
        <end position="74"/>
    </location>
</feature>
<keyword evidence="3" id="KW-1185">Reference proteome</keyword>
<feature type="compositionally biased region" description="Low complexity" evidence="1">
    <location>
        <begin position="40"/>
        <end position="53"/>
    </location>
</feature>